<evidence type="ECO:0000313" key="6">
    <source>
        <dbReference type="Proteomes" id="UP000325684"/>
    </source>
</evidence>
<accession>A0A5N3PG26</accession>
<evidence type="ECO:0000256" key="2">
    <source>
        <dbReference type="ARBA" id="ARBA00023315"/>
    </source>
</evidence>
<sequence length="177" mass="19931">MRTRVTITKVCADDRAELIAANLASLSLHEPWVQPFRDETGFLTYLARCDGERSVGFVVREWTTGQIAGVVNLNDIVRGLFQSAYLGYYGVSGLNGRGLMREAVGLVLTHAFTQMDLHRIEANIQPANSRSVRLVESLGFRREGYSPRYLRIGGEWRDHERWAILSDEWNSGRADGS</sequence>
<evidence type="ECO:0000259" key="4">
    <source>
        <dbReference type="PROSITE" id="PS51186"/>
    </source>
</evidence>
<proteinExistence type="inferred from homology"/>
<dbReference type="EMBL" id="VCMV01000004">
    <property type="protein sequence ID" value="KAB0268692.1"/>
    <property type="molecule type" value="Genomic_DNA"/>
</dbReference>
<dbReference type="AlphaFoldDB" id="A0A5N3PG26"/>
<dbReference type="PANTHER" id="PTHR43792">
    <property type="entry name" value="GNAT FAMILY, PUTATIVE (AFU_ORTHOLOGUE AFUA_3G00765)-RELATED-RELATED"/>
    <property type="match status" value="1"/>
</dbReference>
<dbReference type="InterPro" id="IPR016181">
    <property type="entry name" value="Acyl_CoA_acyltransferase"/>
</dbReference>
<reference evidence="5 6" key="1">
    <citation type="journal article" date="2019" name="Microorganisms">
        <title>Genome Insights into the Novel Species Microvirga brassicacearum, a Rapeseed Endophyte with Biotechnological Potential.</title>
        <authorList>
            <person name="Jimenez-Gomez A."/>
            <person name="Saati-Santamaria Z."/>
            <person name="Igual J.M."/>
            <person name="Rivas R."/>
            <person name="Mateos P.F."/>
            <person name="Garcia-Fraile P."/>
        </authorList>
    </citation>
    <scope>NUCLEOTIDE SEQUENCE [LARGE SCALE GENOMIC DNA]</scope>
    <source>
        <strain evidence="5 6">CDVBN77</strain>
    </source>
</reference>
<dbReference type="OrthoDB" id="9801669at2"/>
<dbReference type="InterPro" id="IPR000182">
    <property type="entry name" value="GNAT_dom"/>
</dbReference>
<dbReference type="InterPro" id="IPR051531">
    <property type="entry name" value="N-acetyltransferase"/>
</dbReference>
<evidence type="ECO:0000256" key="3">
    <source>
        <dbReference type="ARBA" id="ARBA00038502"/>
    </source>
</evidence>
<keyword evidence="2" id="KW-0012">Acyltransferase</keyword>
<dbReference type="Pfam" id="PF13302">
    <property type="entry name" value="Acetyltransf_3"/>
    <property type="match status" value="1"/>
</dbReference>
<dbReference type="GO" id="GO:0005737">
    <property type="term" value="C:cytoplasm"/>
    <property type="evidence" value="ECO:0007669"/>
    <property type="project" value="TreeGrafter"/>
</dbReference>
<dbReference type="Proteomes" id="UP000325684">
    <property type="component" value="Unassembled WGS sequence"/>
</dbReference>
<evidence type="ECO:0000313" key="5">
    <source>
        <dbReference type="EMBL" id="KAB0268692.1"/>
    </source>
</evidence>
<dbReference type="PROSITE" id="PS51186">
    <property type="entry name" value="GNAT"/>
    <property type="match status" value="1"/>
</dbReference>
<keyword evidence="1 5" id="KW-0808">Transferase</keyword>
<evidence type="ECO:0000256" key="1">
    <source>
        <dbReference type="ARBA" id="ARBA00022679"/>
    </source>
</evidence>
<comment type="caution">
    <text evidence="5">The sequence shown here is derived from an EMBL/GenBank/DDBJ whole genome shotgun (WGS) entry which is preliminary data.</text>
</comment>
<protein>
    <submittedName>
        <fullName evidence="5">GNAT family N-acetyltransferase</fullName>
    </submittedName>
</protein>
<comment type="similarity">
    <text evidence="3">Belongs to the acetyltransferase family. RimJ subfamily.</text>
</comment>
<dbReference type="RefSeq" id="WP_150942427.1">
    <property type="nucleotide sequence ID" value="NZ_VCMV01000004.1"/>
</dbReference>
<dbReference type="PANTHER" id="PTHR43792:SF8">
    <property type="entry name" value="[RIBOSOMAL PROTEIN US5]-ALANINE N-ACETYLTRANSFERASE"/>
    <property type="match status" value="1"/>
</dbReference>
<keyword evidence="6" id="KW-1185">Reference proteome</keyword>
<gene>
    <name evidence="5" type="ORF">FEZ63_04440</name>
</gene>
<dbReference type="SUPFAM" id="SSF55729">
    <property type="entry name" value="Acyl-CoA N-acyltransferases (Nat)"/>
    <property type="match status" value="1"/>
</dbReference>
<feature type="domain" description="N-acetyltransferase" evidence="4">
    <location>
        <begin position="5"/>
        <end position="168"/>
    </location>
</feature>
<name>A0A5N3PG26_9HYPH</name>
<organism evidence="5 6">
    <name type="scientific">Microvirga brassicacearum</name>
    <dbReference type="NCBI Taxonomy" id="2580413"/>
    <lineage>
        <taxon>Bacteria</taxon>
        <taxon>Pseudomonadati</taxon>
        <taxon>Pseudomonadota</taxon>
        <taxon>Alphaproteobacteria</taxon>
        <taxon>Hyphomicrobiales</taxon>
        <taxon>Methylobacteriaceae</taxon>
        <taxon>Microvirga</taxon>
    </lineage>
</organism>
<dbReference type="GO" id="GO:0008999">
    <property type="term" value="F:protein-N-terminal-alanine acetyltransferase activity"/>
    <property type="evidence" value="ECO:0007669"/>
    <property type="project" value="TreeGrafter"/>
</dbReference>
<dbReference type="Gene3D" id="3.40.630.30">
    <property type="match status" value="1"/>
</dbReference>